<feature type="region of interest" description="Disordered" evidence="1">
    <location>
        <begin position="1"/>
        <end position="33"/>
    </location>
</feature>
<dbReference type="InterPro" id="IPR059000">
    <property type="entry name" value="ATPase_P-type_domA"/>
</dbReference>
<dbReference type="GO" id="GO:0005802">
    <property type="term" value="C:trans-Golgi network"/>
    <property type="evidence" value="ECO:0007669"/>
    <property type="project" value="TreeGrafter"/>
</dbReference>
<dbReference type="GO" id="GO:0140326">
    <property type="term" value="F:ATPase-coupled intramembrane lipid transporter activity"/>
    <property type="evidence" value="ECO:0007669"/>
    <property type="project" value="TreeGrafter"/>
</dbReference>
<dbReference type="Pfam" id="PF00122">
    <property type="entry name" value="E1-E2_ATPase"/>
    <property type="match status" value="1"/>
</dbReference>
<dbReference type="Pfam" id="PF16209">
    <property type="entry name" value="PhoLip_ATPase_N"/>
    <property type="match status" value="1"/>
</dbReference>
<evidence type="ECO:0000259" key="2">
    <source>
        <dbReference type="Pfam" id="PF00122"/>
    </source>
</evidence>
<dbReference type="GO" id="GO:0005768">
    <property type="term" value="C:endosome"/>
    <property type="evidence" value="ECO:0007669"/>
    <property type="project" value="TreeGrafter"/>
</dbReference>
<dbReference type="GO" id="GO:0006890">
    <property type="term" value="P:retrograde vesicle-mediated transport, Golgi to endoplasmic reticulum"/>
    <property type="evidence" value="ECO:0007669"/>
    <property type="project" value="TreeGrafter"/>
</dbReference>
<feature type="domain" description="P-type ATPase N-terminal" evidence="3">
    <location>
        <begin position="88"/>
        <end position="144"/>
    </location>
</feature>
<dbReference type="GO" id="GO:0005886">
    <property type="term" value="C:plasma membrane"/>
    <property type="evidence" value="ECO:0007669"/>
    <property type="project" value="TreeGrafter"/>
</dbReference>
<evidence type="ECO:0000256" key="1">
    <source>
        <dbReference type="SAM" id="MobiDB-lite"/>
    </source>
</evidence>
<dbReference type="AlphaFoldDB" id="F1L751"/>
<feature type="domain" description="P-type ATPase A" evidence="2">
    <location>
        <begin position="183"/>
        <end position="319"/>
    </location>
</feature>
<dbReference type="GO" id="GO:0006897">
    <property type="term" value="P:endocytosis"/>
    <property type="evidence" value="ECO:0007669"/>
    <property type="project" value="TreeGrafter"/>
</dbReference>
<dbReference type="InterPro" id="IPR023298">
    <property type="entry name" value="ATPase_P-typ_TM_dom_sf"/>
</dbReference>
<dbReference type="SUPFAM" id="SSF81665">
    <property type="entry name" value="Calcium ATPase, transmembrane domain M"/>
    <property type="match status" value="1"/>
</dbReference>
<proteinExistence type="evidence at transcript level"/>
<organism evidence="4">
    <name type="scientific">Ascaris suum</name>
    <name type="common">Pig roundworm</name>
    <name type="synonym">Ascaris lumbricoides</name>
    <dbReference type="NCBI Taxonomy" id="6253"/>
    <lineage>
        <taxon>Eukaryota</taxon>
        <taxon>Metazoa</taxon>
        <taxon>Ecdysozoa</taxon>
        <taxon>Nematoda</taxon>
        <taxon>Chromadorea</taxon>
        <taxon>Rhabditida</taxon>
        <taxon>Spirurina</taxon>
        <taxon>Ascaridomorpha</taxon>
        <taxon>Ascaridoidea</taxon>
        <taxon>Ascarididae</taxon>
        <taxon>Ascaris</taxon>
    </lineage>
</organism>
<dbReference type="InterPro" id="IPR008250">
    <property type="entry name" value="ATPase_P-typ_transduc_dom_A_sf"/>
</dbReference>
<dbReference type="SUPFAM" id="SSF81653">
    <property type="entry name" value="Calcium ATPase, transduction domain A"/>
    <property type="match status" value="1"/>
</dbReference>
<protein>
    <submittedName>
        <fullName evidence="4">Phospholipid-transporting ATPase IIB</fullName>
    </submittedName>
</protein>
<name>F1L751_ASCSU</name>
<accession>F1L751</accession>
<dbReference type="PANTHER" id="PTHR24092:SF5">
    <property type="entry name" value="PHOSPHOLIPID-TRANSPORTING ATPASE"/>
    <property type="match status" value="1"/>
</dbReference>
<sequence length="358" mass="40231">MRYSRLASEISGETRRGEVQPLMGDPSVSSTTSRDDVHLLPLAGSPSSSRLLNNDFNMFRCCWNLLRRRRTLHSRTIRIGHGPILATAHSFPPNVVCNQKYNIFTFVPLVLFQQFKFFLNLYFLLMACSQFIPAVQIGAPITYWGPLGFVLTITLIREALDDFVRFLRDRELNGEKYDKLTPHGFESVASSDISVGDLIVIQKDKRVPADVVLLRTTEKSGASFIRTDQLDGETDWKLRIAVPVTQNLPRDEDIFDLNVEVYAEKPQKDIHDFVGTFKVSSEDAVQDGSLNVENVLWANTVLASGRVIGVVVYTGRETRSVMNTTLPESKVGLLDLEVPLSNAFCTSFLLYNPDFTSS</sequence>
<dbReference type="Gene3D" id="2.70.150.10">
    <property type="entry name" value="Calcium-transporting ATPase, cytoplasmic transduction domain A"/>
    <property type="match status" value="1"/>
</dbReference>
<dbReference type="PANTHER" id="PTHR24092">
    <property type="entry name" value="PROBABLE PHOSPHOLIPID-TRANSPORTING ATPASE"/>
    <property type="match status" value="1"/>
</dbReference>
<dbReference type="EMBL" id="JI172833">
    <property type="protein sequence ID" value="ADY45955.1"/>
    <property type="molecule type" value="mRNA"/>
</dbReference>
<dbReference type="InterPro" id="IPR032631">
    <property type="entry name" value="P-type_ATPase_N"/>
</dbReference>
<dbReference type="GO" id="GO:0045332">
    <property type="term" value="P:phospholipid translocation"/>
    <property type="evidence" value="ECO:0007669"/>
    <property type="project" value="TreeGrafter"/>
</dbReference>
<evidence type="ECO:0000259" key="3">
    <source>
        <dbReference type="Pfam" id="PF16209"/>
    </source>
</evidence>
<evidence type="ECO:0000313" key="4">
    <source>
        <dbReference type="EMBL" id="ADY45955.1"/>
    </source>
</evidence>
<reference evidence="4" key="1">
    <citation type="journal article" date="2011" name="Genome Res.">
        <title>Deep small RNA sequencing from the nematode Ascaris reveals conservation, functional diversification, and novel developmental profiles.</title>
        <authorList>
            <person name="Wang J."/>
            <person name="Czech B."/>
            <person name="Crunk A."/>
            <person name="Wallace A."/>
            <person name="Mitreva M."/>
            <person name="Hannon G.J."/>
            <person name="Davis R.E."/>
        </authorList>
    </citation>
    <scope>NUCLEOTIDE SEQUENCE</scope>
</reference>